<dbReference type="EMBL" id="CATQJA010002639">
    <property type="protein sequence ID" value="CAJ0575502.1"/>
    <property type="molecule type" value="Genomic_DNA"/>
</dbReference>
<evidence type="ECO:0000313" key="5">
    <source>
        <dbReference type="EMBL" id="CAJ0575502.1"/>
    </source>
</evidence>
<dbReference type="InterPro" id="IPR011990">
    <property type="entry name" value="TPR-like_helical_dom_sf"/>
</dbReference>
<organism evidence="5 6">
    <name type="scientific">Mesorhabditis spiculigera</name>
    <dbReference type="NCBI Taxonomy" id="96644"/>
    <lineage>
        <taxon>Eukaryota</taxon>
        <taxon>Metazoa</taxon>
        <taxon>Ecdysozoa</taxon>
        <taxon>Nematoda</taxon>
        <taxon>Chromadorea</taxon>
        <taxon>Rhabditida</taxon>
        <taxon>Rhabditina</taxon>
        <taxon>Rhabditomorpha</taxon>
        <taxon>Rhabditoidea</taxon>
        <taxon>Rhabditidae</taxon>
        <taxon>Mesorhabditinae</taxon>
        <taxon>Mesorhabditis</taxon>
    </lineage>
</organism>
<evidence type="ECO:0000256" key="1">
    <source>
        <dbReference type="ARBA" id="ARBA00004123"/>
    </source>
</evidence>
<comment type="caution">
    <text evidence="5">The sequence shown here is derived from an EMBL/GenBank/DDBJ whole genome shotgun (WGS) entry which is preliminary data.</text>
</comment>
<evidence type="ECO:0000256" key="4">
    <source>
        <dbReference type="SAM" id="MobiDB-lite"/>
    </source>
</evidence>
<name>A0AA36CX40_9BILA</name>
<dbReference type="PANTHER" id="PTHR46358:SF1">
    <property type="entry name" value="TONSOKU-LIKE PROTEIN"/>
    <property type="match status" value="1"/>
</dbReference>
<dbReference type="SUPFAM" id="SSF48452">
    <property type="entry name" value="TPR-like"/>
    <property type="match status" value="1"/>
</dbReference>
<protein>
    <submittedName>
        <fullName evidence="5">Uncharacterized protein</fullName>
    </submittedName>
</protein>
<dbReference type="SUPFAM" id="SSF52047">
    <property type="entry name" value="RNI-like"/>
    <property type="match status" value="1"/>
</dbReference>
<dbReference type="Gene3D" id="3.80.10.10">
    <property type="entry name" value="Ribonuclease Inhibitor"/>
    <property type="match status" value="1"/>
</dbReference>
<gene>
    <name evidence="5" type="ORF">MSPICULIGERA_LOCUS13812</name>
</gene>
<accession>A0AA36CX40</accession>
<dbReference type="Proteomes" id="UP001177023">
    <property type="component" value="Unassembled WGS sequence"/>
</dbReference>
<sequence>MRKIKRLEDLVKKAERDGNAEKQMDLLLDLGNEHKADGNKEAAILQFKECLNMARARGDKFNRCLASRAIAEVSADMDNLTEAEKYAKEYRDTARQSDWPSEIQLSLHTSGYVYQVVAAIRKEGDEFVNLTRKGIDWAEQSFRYIRDNRQLIDESKEDVDRGGDSVTRQANLHSMLALLYGQISEKERATRHAQAAFNSAGKRKEYDVMFSALLNQFDWPWSNKMELAKQMGQAAVHLKAKEKALARFHCVKALLYYKGDLKEAQRVCYELIVHVKELGDDQREAQKTIVAVWRLRNCIEAAAAMEATMPIKAGKYYEKIGDYLTGLRILPLATKYYAKFLEYAPRGPRKMEAYESLAASYLDAAKYAQQEEERAKFVRAGQEVCARWLAELGKEGGETDSARGTRYQLDLLTGISIGEARLKLEQLKPISEKEMENARDAFASRFEGGPPASDDELDTEECECGECPLDSPDAETMWKSILDEAAVYARREKQDPRGETEMHKAARDADVDTLRKLIGWISTMASQRSCRSTQRSAPIRKPAATRERAGDKFVVPRVTSSDDDDENRCPTTQTGQHFSFSPSGFLVLKNWVEYEHENGTPLLNKAGEPMRHMIALDRDTRIDALAEHEKIKEMAAKNSHWALETLCLDFNVFTDGTHLRSLLAHTRGLRHLDLSGVELSEGLEDVFDAITQLDELRTLVLSGCRWVDGPRLQLLVERCPELHTLTAQGTAVAELCIDLGTAPSLRLLDISACRLTREAVESTLEWASTSEVENVNVGGSPVGLATLRRVVDSRRGMGPRLSLGLVGCAFYDEQLRDIPLDELGDVFSGLCDETGDDSVRFRLSTRLTRLIADKDGSVAEQLLCTL</sequence>
<keyword evidence="3" id="KW-0539">Nucleus</keyword>
<feature type="non-terminal residue" evidence="5">
    <location>
        <position position="866"/>
    </location>
</feature>
<dbReference type="InterPro" id="IPR052311">
    <property type="entry name" value="MMS22L-TONSL_complex_comp"/>
</dbReference>
<evidence type="ECO:0000256" key="2">
    <source>
        <dbReference type="ARBA" id="ARBA00022737"/>
    </source>
</evidence>
<evidence type="ECO:0000313" key="6">
    <source>
        <dbReference type="Proteomes" id="UP001177023"/>
    </source>
</evidence>
<proteinExistence type="predicted"/>
<keyword evidence="6" id="KW-1185">Reference proteome</keyword>
<reference evidence="5" key="1">
    <citation type="submission" date="2023-06" db="EMBL/GenBank/DDBJ databases">
        <authorList>
            <person name="Delattre M."/>
        </authorList>
    </citation>
    <scope>NUCLEOTIDE SEQUENCE</scope>
    <source>
        <strain evidence="5">AF72</strain>
    </source>
</reference>
<keyword evidence="2" id="KW-0677">Repeat</keyword>
<dbReference type="GO" id="GO:0043596">
    <property type="term" value="C:nuclear replication fork"/>
    <property type="evidence" value="ECO:0007669"/>
    <property type="project" value="TreeGrafter"/>
</dbReference>
<dbReference type="AlphaFoldDB" id="A0AA36CX40"/>
<dbReference type="GO" id="GO:0000724">
    <property type="term" value="P:double-strand break repair via homologous recombination"/>
    <property type="evidence" value="ECO:0007669"/>
    <property type="project" value="TreeGrafter"/>
</dbReference>
<dbReference type="Gene3D" id="1.25.40.10">
    <property type="entry name" value="Tetratricopeptide repeat domain"/>
    <property type="match status" value="1"/>
</dbReference>
<comment type="subcellular location">
    <subcellularLocation>
        <location evidence="1">Nucleus</location>
    </subcellularLocation>
</comment>
<evidence type="ECO:0000256" key="3">
    <source>
        <dbReference type="ARBA" id="ARBA00023242"/>
    </source>
</evidence>
<dbReference type="InterPro" id="IPR032675">
    <property type="entry name" value="LRR_dom_sf"/>
</dbReference>
<feature type="region of interest" description="Disordered" evidence="4">
    <location>
        <begin position="529"/>
        <end position="548"/>
    </location>
</feature>
<dbReference type="PANTHER" id="PTHR46358">
    <property type="entry name" value="TONSOKU-LIKE PROTEIN"/>
    <property type="match status" value="1"/>
</dbReference>
<dbReference type="GO" id="GO:0031297">
    <property type="term" value="P:replication fork processing"/>
    <property type="evidence" value="ECO:0007669"/>
    <property type="project" value="TreeGrafter"/>
</dbReference>